<dbReference type="InterPro" id="IPR040241">
    <property type="entry name" value="TRP_Flc/Pkd2-like"/>
</dbReference>
<dbReference type="Proteomes" id="UP001209570">
    <property type="component" value="Unassembled WGS sequence"/>
</dbReference>
<dbReference type="InterPro" id="IPR010308">
    <property type="entry name" value="TRP_C"/>
</dbReference>
<dbReference type="PANTHER" id="PTHR31145:SF6">
    <property type="entry name" value="INTEGRAL MEMBRANE PROTEIN (AFU_ORTHOLOGUE AFUA_7G01610)"/>
    <property type="match status" value="1"/>
</dbReference>
<evidence type="ECO:0000259" key="3">
    <source>
        <dbReference type="Pfam" id="PF06011"/>
    </source>
</evidence>
<comment type="caution">
    <text evidence="4">The sequence shown here is derived from an EMBL/GenBank/DDBJ whole genome shotgun (WGS) entry which is preliminary data.</text>
</comment>
<feature type="region of interest" description="Disordered" evidence="1">
    <location>
        <begin position="518"/>
        <end position="541"/>
    </location>
</feature>
<dbReference type="PANTHER" id="PTHR31145">
    <property type="entry name" value="INTEGRAL MEMBRANE PROTEIN (AFU_ORTHOLOGUE AFUA_7G01610)"/>
    <property type="match status" value="1"/>
</dbReference>
<dbReference type="EMBL" id="JAKCXM010000066">
    <property type="protein sequence ID" value="KAJ0404257.1"/>
    <property type="molecule type" value="Genomic_DNA"/>
</dbReference>
<protein>
    <recommendedName>
        <fullName evidence="3">TRP C-terminal domain-containing protein</fullName>
    </recommendedName>
</protein>
<dbReference type="GO" id="GO:0016020">
    <property type="term" value="C:membrane"/>
    <property type="evidence" value="ECO:0007669"/>
    <property type="project" value="TreeGrafter"/>
</dbReference>
<feature type="transmembrane region" description="Helical" evidence="2">
    <location>
        <begin position="250"/>
        <end position="270"/>
    </location>
</feature>
<keyword evidence="2" id="KW-0472">Membrane</keyword>
<name>A0AAD5Q8G2_PYTIN</name>
<feature type="transmembrane region" description="Helical" evidence="2">
    <location>
        <begin position="290"/>
        <end position="311"/>
    </location>
</feature>
<feature type="region of interest" description="Disordered" evidence="1">
    <location>
        <begin position="1"/>
        <end position="25"/>
    </location>
</feature>
<feature type="domain" description="TRP C-terminal" evidence="3">
    <location>
        <begin position="176"/>
        <end position="441"/>
    </location>
</feature>
<keyword evidence="2" id="KW-0812">Transmembrane</keyword>
<keyword evidence="2" id="KW-1133">Transmembrane helix</keyword>
<dbReference type="AlphaFoldDB" id="A0AAD5Q8G2"/>
<dbReference type="GO" id="GO:0055085">
    <property type="term" value="P:transmembrane transport"/>
    <property type="evidence" value="ECO:0007669"/>
    <property type="project" value="TreeGrafter"/>
</dbReference>
<proteinExistence type="predicted"/>
<gene>
    <name evidence="4" type="ORF">P43SY_000657</name>
</gene>
<reference evidence="4" key="1">
    <citation type="submission" date="2021-12" db="EMBL/GenBank/DDBJ databases">
        <title>Prjna785345.</title>
        <authorList>
            <person name="Rujirawat T."/>
            <person name="Krajaejun T."/>
        </authorList>
    </citation>
    <scope>NUCLEOTIDE SEQUENCE</scope>
    <source>
        <strain evidence="4">Pi057C3</strain>
    </source>
</reference>
<evidence type="ECO:0000256" key="1">
    <source>
        <dbReference type="SAM" id="MobiDB-lite"/>
    </source>
</evidence>
<feature type="transmembrane region" description="Helical" evidence="2">
    <location>
        <begin position="343"/>
        <end position="362"/>
    </location>
</feature>
<evidence type="ECO:0000313" key="5">
    <source>
        <dbReference type="Proteomes" id="UP001209570"/>
    </source>
</evidence>
<keyword evidence="5" id="KW-1185">Reference proteome</keyword>
<feature type="transmembrane region" description="Helical" evidence="2">
    <location>
        <begin position="206"/>
        <end position="230"/>
    </location>
</feature>
<dbReference type="Pfam" id="PF06011">
    <property type="entry name" value="TRP"/>
    <property type="match status" value="1"/>
</dbReference>
<evidence type="ECO:0000256" key="2">
    <source>
        <dbReference type="SAM" id="Phobius"/>
    </source>
</evidence>
<feature type="compositionally biased region" description="Polar residues" evidence="1">
    <location>
        <begin position="518"/>
        <end position="529"/>
    </location>
</feature>
<feature type="transmembrane region" description="Helical" evidence="2">
    <location>
        <begin position="428"/>
        <end position="452"/>
    </location>
</feature>
<organism evidence="4 5">
    <name type="scientific">Pythium insidiosum</name>
    <name type="common">Pythiosis disease agent</name>
    <dbReference type="NCBI Taxonomy" id="114742"/>
    <lineage>
        <taxon>Eukaryota</taxon>
        <taxon>Sar</taxon>
        <taxon>Stramenopiles</taxon>
        <taxon>Oomycota</taxon>
        <taxon>Peronosporomycetes</taxon>
        <taxon>Pythiales</taxon>
        <taxon>Pythiaceae</taxon>
        <taxon>Pythium</taxon>
    </lineage>
</organism>
<accession>A0AAD5Q8G2</accession>
<evidence type="ECO:0000313" key="4">
    <source>
        <dbReference type="EMBL" id="KAJ0404257.1"/>
    </source>
</evidence>
<feature type="transmembrane region" description="Helical" evidence="2">
    <location>
        <begin position="396"/>
        <end position="416"/>
    </location>
</feature>
<sequence>MAPPDRQEQPPRTRADGSASQHDDVGANQGIEINQQTLVDFADSTAQLREQLARSANVLVATAVAVNVVSVGITGITAGTTAVSGVATASQGLLAIAGAGSSSTSHAMPTADFSALGIMLQYLQFIATGSHMMLPGAPDFFYEFTDSLGWTTLQPAASAPSDSKRQTLSSEELGNFTAADGDIISGVLAYAERLDIEPAELFSKTAIAFLTVVGVVAAAVALLYAVIRCLARKRLELVVERIQDLPRAKLLLRLLIQSCLSICLMSEYALSMTSSFQMRYHQQNDGGYGALASATAALIVFCCGLIVLGVFKLWGKTEEQLNHPDFKFAWGAYYKYYHFRARYFFVAKMGAEILSGVIIGLVSDVPSQLTLLMGLQLAMFLYTVETAPYSMGFQTFCSATAFVMKMITYALISSFLTSSTTRGVRDAVGTLVILLQVTLLMLFNSRQLYILYNQMRFLYALRQQRILQDKNADGGDQASGTIMMMERASLDAFTPSFDGHSTRATFGALDSKRNSMVASLANTKESSPRNAAPRHFPVAGA</sequence>